<feature type="active site" evidence="2">
    <location>
        <position position="195"/>
    </location>
</feature>
<protein>
    <submittedName>
        <fullName evidence="5">Fic family protein</fullName>
    </submittedName>
</protein>
<dbReference type="PROSITE" id="PS51459">
    <property type="entry name" value="FIDO"/>
    <property type="match status" value="1"/>
</dbReference>
<dbReference type="GO" id="GO:0005524">
    <property type="term" value="F:ATP binding"/>
    <property type="evidence" value="ECO:0007669"/>
    <property type="project" value="UniProtKB-KW"/>
</dbReference>
<organism evidence="5 6">
    <name type="scientific">Microcella alkaliphila</name>
    <dbReference type="NCBI Taxonomy" id="279828"/>
    <lineage>
        <taxon>Bacteria</taxon>
        <taxon>Bacillati</taxon>
        <taxon>Actinomycetota</taxon>
        <taxon>Actinomycetes</taxon>
        <taxon>Micrococcales</taxon>
        <taxon>Microbacteriaceae</taxon>
        <taxon>Microcella</taxon>
    </lineage>
</organism>
<dbReference type="SUPFAM" id="SSF46785">
    <property type="entry name" value="Winged helix' DNA-binding domain"/>
    <property type="match status" value="1"/>
</dbReference>
<evidence type="ECO:0000256" key="1">
    <source>
        <dbReference type="PIRSR" id="PIRSR038925-1"/>
    </source>
</evidence>
<dbReference type="InterPro" id="IPR025758">
    <property type="entry name" value="Fic/DOC_N"/>
</dbReference>
<keyword evidence="1" id="KW-0547">Nucleotide-binding</keyword>
<dbReference type="InterPro" id="IPR036390">
    <property type="entry name" value="WH_DNA-bd_sf"/>
</dbReference>
<dbReference type="InterPro" id="IPR036388">
    <property type="entry name" value="WH-like_DNA-bd_sf"/>
</dbReference>
<feature type="domain" description="Fido" evidence="4">
    <location>
        <begin position="115"/>
        <end position="259"/>
    </location>
</feature>
<dbReference type="RefSeq" id="WP_130282695.1">
    <property type="nucleotide sequence ID" value="NZ_SGXT01000015.1"/>
</dbReference>
<reference evidence="5 6" key="1">
    <citation type="journal article" date="2015" name="Stand. Genomic Sci.">
        <title>Genomic Encyclopedia of Bacterial and Archaeal Type Strains, Phase III: the genomes of soil and plant-associated and newly described type strains.</title>
        <authorList>
            <person name="Whitman W.B."/>
            <person name="Woyke T."/>
            <person name="Klenk H.P."/>
            <person name="Zhou Y."/>
            <person name="Lilburn T.G."/>
            <person name="Beck B.J."/>
            <person name="De Vos P."/>
            <person name="Vandamme P."/>
            <person name="Eisen J.A."/>
            <person name="Garrity G."/>
            <person name="Hugenholtz P."/>
            <person name="Kyrpides N.C."/>
        </authorList>
    </citation>
    <scope>NUCLEOTIDE SEQUENCE [LARGE SCALE GENOMIC DNA]</scope>
    <source>
        <strain evidence="5 6">AC4r</strain>
    </source>
</reference>
<keyword evidence="6" id="KW-1185">Reference proteome</keyword>
<accession>A0A4Q7TGH6</accession>
<dbReference type="Gene3D" id="1.10.10.10">
    <property type="entry name" value="Winged helix-like DNA-binding domain superfamily/Winged helix DNA-binding domain"/>
    <property type="match status" value="1"/>
</dbReference>
<dbReference type="Pfam" id="PF21248">
    <property type="entry name" value="SoFic-like_C"/>
    <property type="match status" value="1"/>
</dbReference>
<evidence type="ECO:0000259" key="4">
    <source>
        <dbReference type="PROSITE" id="PS51459"/>
    </source>
</evidence>
<evidence type="ECO:0000256" key="3">
    <source>
        <dbReference type="PIRSR" id="PIRSR640198-2"/>
    </source>
</evidence>
<evidence type="ECO:0000256" key="2">
    <source>
        <dbReference type="PIRSR" id="PIRSR640198-1"/>
    </source>
</evidence>
<dbReference type="InterPro" id="IPR026287">
    <property type="entry name" value="SoFic-like"/>
</dbReference>
<evidence type="ECO:0000313" key="6">
    <source>
        <dbReference type="Proteomes" id="UP000292408"/>
    </source>
</evidence>
<dbReference type="Pfam" id="PF13784">
    <property type="entry name" value="Fic_N"/>
    <property type="match status" value="1"/>
</dbReference>
<dbReference type="SUPFAM" id="SSF140931">
    <property type="entry name" value="Fic-like"/>
    <property type="match status" value="1"/>
</dbReference>
<feature type="binding site" evidence="1">
    <location>
        <position position="237"/>
    </location>
    <ligand>
        <name>ATP</name>
        <dbReference type="ChEBI" id="CHEBI:30616"/>
    </ligand>
</feature>
<feature type="binding site" evidence="1">
    <location>
        <begin position="200"/>
        <end position="206"/>
    </location>
    <ligand>
        <name>ATP</name>
        <dbReference type="ChEBI" id="CHEBI:30616"/>
    </ligand>
</feature>
<dbReference type="InterPro" id="IPR003812">
    <property type="entry name" value="Fido"/>
</dbReference>
<evidence type="ECO:0000313" key="5">
    <source>
        <dbReference type="EMBL" id="RZT59575.1"/>
    </source>
</evidence>
<feature type="binding site" evidence="3">
    <location>
        <begin position="199"/>
        <end position="206"/>
    </location>
    <ligand>
        <name>ATP</name>
        <dbReference type="ChEBI" id="CHEBI:30616"/>
    </ligand>
</feature>
<dbReference type="InterPro" id="IPR048770">
    <property type="entry name" value="SoFic-like_C"/>
</dbReference>
<dbReference type="OrthoDB" id="9813719at2"/>
<gene>
    <name evidence="5" type="ORF">EV140_1555</name>
</gene>
<dbReference type="EMBL" id="SGXT01000015">
    <property type="protein sequence ID" value="RZT59575.1"/>
    <property type="molecule type" value="Genomic_DNA"/>
</dbReference>
<keyword evidence="1" id="KW-0067">ATP-binding</keyword>
<dbReference type="Gene3D" id="1.10.3290.10">
    <property type="entry name" value="Fido-like domain"/>
    <property type="match status" value="1"/>
</dbReference>
<dbReference type="InterPro" id="IPR036597">
    <property type="entry name" value="Fido-like_dom_sf"/>
</dbReference>
<dbReference type="PANTHER" id="PTHR13504">
    <property type="entry name" value="FIDO DOMAIN-CONTAINING PROTEIN DDB_G0283145"/>
    <property type="match status" value="1"/>
</dbReference>
<dbReference type="Proteomes" id="UP000292408">
    <property type="component" value="Unassembled WGS sequence"/>
</dbReference>
<proteinExistence type="predicted"/>
<sequence>MTWDPNVPYNALAPLPPPLDVETKRVLKSTIEARAALAALNQAAQRIPNPAVLLNALPLLEAQASSEIENIVTTADELFAAAAHEGLATRPETKETLRYREALTGGVDLVRARGLSIATVTQVCSIIQGKEMAIRSLPGTFIGNPSTRTAVYTPPDGRLTILDKLSDWERFASSERVLDPLVNIALSHYQFEAIHPFADGNGRTGRVIAILQLIDRGLLSSPILYLSRYIIREKDEYYRLLKEVTASALWEDWVVFFLRGIREMAESTIHKIDGIRTLQAATQETMRGALSSGANADLLDVLFEQPYCRIQDVVTRCNVSRPTATKWLQILVDAQVLISVKLGKHRIFINHRLFELLTRDDVPPAPQDATLF</sequence>
<name>A0A4Q7TGH6_9MICO</name>
<comment type="caution">
    <text evidence="5">The sequence shown here is derived from an EMBL/GenBank/DDBJ whole genome shotgun (WGS) entry which is preliminary data.</text>
</comment>
<feature type="binding site" evidence="3">
    <location>
        <begin position="237"/>
        <end position="238"/>
    </location>
    <ligand>
        <name>ATP</name>
        <dbReference type="ChEBI" id="CHEBI:30616"/>
    </ligand>
</feature>
<dbReference type="PIRSF" id="PIRSF038925">
    <property type="entry name" value="AMP-prot_trans"/>
    <property type="match status" value="1"/>
</dbReference>
<dbReference type="Pfam" id="PF02661">
    <property type="entry name" value="Fic"/>
    <property type="match status" value="1"/>
</dbReference>
<dbReference type="PANTHER" id="PTHR13504:SF35">
    <property type="entry name" value="PROTEIN ADENYLYLTRANSFERASE SOFIC"/>
    <property type="match status" value="1"/>
</dbReference>
<dbReference type="InterPro" id="IPR040198">
    <property type="entry name" value="Fido_containing"/>
</dbReference>
<feature type="binding site" evidence="1">
    <location>
        <position position="69"/>
    </location>
    <ligand>
        <name>ATP</name>
        <dbReference type="ChEBI" id="CHEBI:30616"/>
    </ligand>
</feature>
<feature type="binding site" evidence="1">
    <location>
        <position position="195"/>
    </location>
    <ligand>
        <name>ATP</name>
        <dbReference type="ChEBI" id="CHEBI:30616"/>
    </ligand>
</feature>
<dbReference type="AlphaFoldDB" id="A0A4Q7TGH6"/>